<dbReference type="GO" id="GO:0009927">
    <property type="term" value="F:histidine phosphotransfer kinase activity"/>
    <property type="evidence" value="ECO:0007669"/>
    <property type="project" value="TreeGrafter"/>
</dbReference>
<dbReference type="CDD" id="cd16922">
    <property type="entry name" value="HATPase_EvgS-ArcB-TorS-like"/>
    <property type="match status" value="1"/>
</dbReference>
<dbReference type="Pfam" id="PF02518">
    <property type="entry name" value="HATPase_c"/>
    <property type="match status" value="1"/>
</dbReference>
<feature type="domain" description="HPt" evidence="17">
    <location>
        <begin position="801"/>
        <end position="892"/>
    </location>
</feature>
<evidence type="ECO:0000256" key="10">
    <source>
        <dbReference type="ARBA" id="ARBA00022840"/>
    </source>
</evidence>
<name>A0A9X1FML4_9FLAO</name>
<evidence type="ECO:0000256" key="2">
    <source>
        <dbReference type="ARBA" id="ARBA00004429"/>
    </source>
</evidence>
<dbReference type="FunFam" id="3.30.565.10:FF:000010">
    <property type="entry name" value="Sensor histidine kinase RcsC"/>
    <property type="match status" value="1"/>
</dbReference>
<dbReference type="Pfam" id="PF01627">
    <property type="entry name" value="Hpt"/>
    <property type="match status" value="1"/>
</dbReference>
<dbReference type="InterPro" id="IPR008207">
    <property type="entry name" value="Sig_transdc_His_kin_Hpt_dom"/>
</dbReference>
<dbReference type="CDD" id="cd17546">
    <property type="entry name" value="REC_hyHK_CKI1_RcsC-like"/>
    <property type="match status" value="1"/>
</dbReference>
<keyword evidence="11" id="KW-1133">Transmembrane helix</keyword>
<dbReference type="EC" id="2.7.13.3" evidence="3"/>
<keyword evidence="10" id="KW-0067">ATP-binding</keyword>
<sequence>MNALINRLFYKDETTAVLPNPEREERVTFLKSLIEKSSQTPEICSIASRIEGESFDDTHFIANCKLVMYYLQIEQYLIYKDPRYINSQQKLREEMAEQYPNYFKTKPFWPLQKNEKEQEAVFCFLFVKYIIHLLKNNKVLNNYTSDWLRVLNSKYIPPTNLNIVERINLIQNLRKYTHEIYSELKKERGIDFAQNHFATAYDKFVVLYPKFTSVKVINDLIPIEKNEVTQENHVRKLVSLPQNPTNGSRPKIDAYKSIFENILDGFLLINTEGIIYYANDNAVRLCSQYEPSLENKLIYNYLPSPFLQQLKEDLENLESPFPSIVIGKRIEATFFEGTKQEEDVEITITNNFTKPEPTLSVLIKNISHKKQMLEAIRESKVHAERIAKAKSTFLSNMSHEIRTPLNVILGLTEILQKTKNLDEKLIRKNLHGIDFSAKNLLSIVNDILDFSKIEAGKLSLQSIDFNLRKVVENLADGFSIKAKEKGLELHATIEENVPDIVIGDQYRLNQILNNLISNAIKFTKHGNIGIAIKLLKQNENDLVLQFMVTDTGIGISSENLKKIFDSFYQVDNMENSGGTGLGLAITRELIYLHEGEFNAESELEKGSKFTFTIPYKKSSLISLADSSKCSVDSTKKLDGLKVLVAEDNEMNQFYIKQLLKKLNVEADIAENGKEAVDILKSKKDTYDLVLMDMHMPVMNGMEAISHIRKLNGTTVKKLPIVACSADVFPEARKNAIKAGIDFYLTKPLSEDAIKEVLYWLVSDKPEEGTTAPAKNLETRPNTDSHKSNIALNALLETFENDKEFVISLLEVFVKNTPEDYNNLRTCVDREYYARASELAHKLKSSFMNLGMITHGHHLQQIETLLLSKKTVSEGLRHLATFKTLYHKALLEVNLLLIELRQK</sequence>
<dbReference type="SMART" id="SM00091">
    <property type="entry name" value="PAS"/>
    <property type="match status" value="1"/>
</dbReference>
<comment type="catalytic activity">
    <reaction evidence="1">
        <text>ATP + protein L-histidine = ADP + protein N-phospho-L-histidine.</text>
        <dbReference type="EC" id="2.7.13.3"/>
    </reaction>
</comment>
<dbReference type="PANTHER" id="PTHR43047">
    <property type="entry name" value="TWO-COMPONENT HISTIDINE PROTEIN KINASE"/>
    <property type="match status" value="1"/>
</dbReference>
<comment type="subcellular location">
    <subcellularLocation>
        <location evidence="2">Cell inner membrane</location>
        <topology evidence="2">Multi-pass membrane protein</topology>
    </subcellularLocation>
</comment>
<dbReference type="AlphaFoldDB" id="A0A9X1FML4"/>
<dbReference type="SMART" id="SM00387">
    <property type="entry name" value="HATPase_c"/>
    <property type="match status" value="1"/>
</dbReference>
<feature type="domain" description="Response regulatory" evidence="16">
    <location>
        <begin position="641"/>
        <end position="761"/>
    </location>
</feature>
<keyword evidence="6 14" id="KW-0597">Phosphoprotein</keyword>
<dbReference type="CDD" id="cd00130">
    <property type="entry name" value="PAS"/>
    <property type="match status" value="1"/>
</dbReference>
<organism evidence="18 19">
    <name type="scientific">Halomarinibacterium sedimenti</name>
    <dbReference type="NCBI Taxonomy" id="2857106"/>
    <lineage>
        <taxon>Bacteria</taxon>
        <taxon>Pseudomonadati</taxon>
        <taxon>Bacteroidota</taxon>
        <taxon>Flavobacteriia</taxon>
        <taxon>Flavobacteriales</taxon>
        <taxon>Flavobacteriaceae</taxon>
        <taxon>Halomarinibacterium</taxon>
    </lineage>
</organism>
<evidence type="ECO:0000256" key="12">
    <source>
        <dbReference type="ARBA" id="ARBA00023136"/>
    </source>
</evidence>
<evidence type="ECO:0000256" key="8">
    <source>
        <dbReference type="ARBA" id="ARBA00022692"/>
    </source>
</evidence>
<dbReference type="GO" id="GO:0005886">
    <property type="term" value="C:plasma membrane"/>
    <property type="evidence" value="ECO:0007669"/>
    <property type="project" value="UniProtKB-SubCell"/>
</dbReference>
<dbReference type="EMBL" id="JAHWDP010000001">
    <property type="protein sequence ID" value="MBW2936674.1"/>
    <property type="molecule type" value="Genomic_DNA"/>
</dbReference>
<evidence type="ECO:0000256" key="9">
    <source>
        <dbReference type="ARBA" id="ARBA00022777"/>
    </source>
</evidence>
<dbReference type="InterPro" id="IPR003594">
    <property type="entry name" value="HATPase_dom"/>
</dbReference>
<keyword evidence="19" id="KW-1185">Reference proteome</keyword>
<evidence type="ECO:0000259" key="16">
    <source>
        <dbReference type="PROSITE" id="PS50110"/>
    </source>
</evidence>
<gene>
    <name evidence="18" type="ORF">KXJ69_01060</name>
</gene>
<evidence type="ECO:0000256" key="3">
    <source>
        <dbReference type="ARBA" id="ARBA00012438"/>
    </source>
</evidence>
<dbReference type="PROSITE" id="PS50894">
    <property type="entry name" value="HPT"/>
    <property type="match status" value="1"/>
</dbReference>
<evidence type="ECO:0000256" key="6">
    <source>
        <dbReference type="ARBA" id="ARBA00022553"/>
    </source>
</evidence>
<dbReference type="SMART" id="SM00448">
    <property type="entry name" value="REC"/>
    <property type="match status" value="1"/>
</dbReference>
<feature type="domain" description="Histidine kinase" evidence="15">
    <location>
        <begin position="396"/>
        <end position="617"/>
    </location>
</feature>
<dbReference type="InterPro" id="IPR005467">
    <property type="entry name" value="His_kinase_dom"/>
</dbReference>
<dbReference type="GO" id="GO:0000155">
    <property type="term" value="F:phosphorelay sensor kinase activity"/>
    <property type="evidence" value="ECO:0007669"/>
    <property type="project" value="InterPro"/>
</dbReference>
<dbReference type="Proteomes" id="UP001138686">
    <property type="component" value="Unassembled WGS sequence"/>
</dbReference>
<keyword evidence="4" id="KW-1003">Cell membrane</keyword>
<dbReference type="PANTHER" id="PTHR43047:SF72">
    <property type="entry name" value="OSMOSENSING HISTIDINE PROTEIN KINASE SLN1"/>
    <property type="match status" value="1"/>
</dbReference>
<feature type="modified residue" description="Phosphohistidine" evidence="13">
    <location>
        <position position="840"/>
    </location>
</feature>
<keyword evidence="7" id="KW-0808">Transferase</keyword>
<dbReference type="InterPro" id="IPR000014">
    <property type="entry name" value="PAS"/>
</dbReference>
<reference evidence="18" key="1">
    <citation type="submission" date="2021-07" db="EMBL/GenBank/DDBJ databases">
        <title>Aureisphaera sp. CAU 1614 isolated from sea sediment.</title>
        <authorList>
            <person name="Kim W."/>
        </authorList>
    </citation>
    <scope>NUCLEOTIDE SEQUENCE</scope>
    <source>
        <strain evidence="18">CAU 1614</strain>
    </source>
</reference>
<evidence type="ECO:0000256" key="5">
    <source>
        <dbReference type="ARBA" id="ARBA00022519"/>
    </source>
</evidence>
<comment type="caution">
    <text evidence="18">The sequence shown here is derived from an EMBL/GenBank/DDBJ whole genome shotgun (WGS) entry which is preliminary data.</text>
</comment>
<evidence type="ECO:0000256" key="7">
    <source>
        <dbReference type="ARBA" id="ARBA00022679"/>
    </source>
</evidence>
<evidence type="ECO:0000256" key="14">
    <source>
        <dbReference type="PROSITE-ProRule" id="PRU00169"/>
    </source>
</evidence>
<protein>
    <recommendedName>
        <fullName evidence="3">histidine kinase</fullName>
        <ecNumber evidence="3">2.7.13.3</ecNumber>
    </recommendedName>
</protein>
<proteinExistence type="predicted"/>
<dbReference type="InterPro" id="IPR001789">
    <property type="entry name" value="Sig_transdc_resp-reg_receiver"/>
</dbReference>
<evidence type="ECO:0000256" key="4">
    <source>
        <dbReference type="ARBA" id="ARBA00022475"/>
    </source>
</evidence>
<evidence type="ECO:0000259" key="17">
    <source>
        <dbReference type="PROSITE" id="PS50894"/>
    </source>
</evidence>
<keyword evidence="9" id="KW-0418">Kinase</keyword>
<evidence type="ECO:0000256" key="1">
    <source>
        <dbReference type="ARBA" id="ARBA00000085"/>
    </source>
</evidence>
<dbReference type="InterPro" id="IPR003661">
    <property type="entry name" value="HisK_dim/P_dom"/>
</dbReference>
<dbReference type="PROSITE" id="PS50110">
    <property type="entry name" value="RESPONSE_REGULATORY"/>
    <property type="match status" value="1"/>
</dbReference>
<dbReference type="Pfam" id="PF00072">
    <property type="entry name" value="Response_reg"/>
    <property type="match status" value="1"/>
</dbReference>
<keyword evidence="12" id="KW-0472">Membrane</keyword>
<dbReference type="Pfam" id="PF00512">
    <property type="entry name" value="HisKA"/>
    <property type="match status" value="1"/>
</dbReference>
<feature type="modified residue" description="4-aspartylphosphate" evidence="14">
    <location>
        <position position="692"/>
    </location>
</feature>
<dbReference type="CDD" id="cd00082">
    <property type="entry name" value="HisKA"/>
    <property type="match status" value="1"/>
</dbReference>
<evidence type="ECO:0000313" key="18">
    <source>
        <dbReference type="EMBL" id="MBW2936674.1"/>
    </source>
</evidence>
<evidence type="ECO:0000256" key="11">
    <source>
        <dbReference type="ARBA" id="ARBA00022989"/>
    </source>
</evidence>
<evidence type="ECO:0000259" key="15">
    <source>
        <dbReference type="PROSITE" id="PS50109"/>
    </source>
</evidence>
<dbReference type="SMART" id="SM00388">
    <property type="entry name" value="HisKA"/>
    <property type="match status" value="1"/>
</dbReference>
<accession>A0A9X1FML4</accession>
<keyword evidence="8" id="KW-0812">Transmembrane</keyword>
<keyword evidence="10" id="KW-0547">Nucleotide-binding</keyword>
<evidence type="ECO:0000256" key="13">
    <source>
        <dbReference type="PROSITE-ProRule" id="PRU00110"/>
    </source>
</evidence>
<dbReference type="PROSITE" id="PS50109">
    <property type="entry name" value="HIS_KIN"/>
    <property type="match status" value="1"/>
</dbReference>
<evidence type="ECO:0000313" key="19">
    <source>
        <dbReference type="Proteomes" id="UP001138686"/>
    </source>
</evidence>
<keyword evidence="5" id="KW-0997">Cell inner membrane</keyword>